<dbReference type="PANTHER" id="PTHR47331:SF1">
    <property type="entry name" value="GAG-LIKE PROTEIN"/>
    <property type="match status" value="1"/>
</dbReference>
<dbReference type="Proteomes" id="UP001152795">
    <property type="component" value="Unassembled WGS sequence"/>
</dbReference>
<dbReference type="PROSITE" id="PS50994">
    <property type="entry name" value="INTEGRASE"/>
    <property type="match status" value="1"/>
</dbReference>
<dbReference type="GO" id="GO:0015074">
    <property type="term" value="P:DNA integration"/>
    <property type="evidence" value="ECO:0007669"/>
    <property type="project" value="InterPro"/>
</dbReference>
<dbReference type="EMBL" id="CACRXK020015883">
    <property type="protein sequence ID" value="CAB4029012.1"/>
    <property type="molecule type" value="Genomic_DNA"/>
</dbReference>
<dbReference type="Gene3D" id="3.30.420.10">
    <property type="entry name" value="Ribonuclease H-like superfamily/Ribonuclease H"/>
    <property type="match status" value="1"/>
</dbReference>
<dbReference type="AlphaFoldDB" id="A0A7D9JGU2"/>
<gene>
    <name evidence="1" type="ORF">PACLA_8A042852</name>
</gene>
<dbReference type="PANTHER" id="PTHR47331">
    <property type="entry name" value="PHD-TYPE DOMAIN-CONTAINING PROTEIN"/>
    <property type="match status" value="1"/>
</dbReference>
<dbReference type="InterPro" id="IPR041588">
    <property type="entry name" value="Integrase_H2C2"/>
</dbReference>
<comment type="caution">
    <text evidence="1">The sequence shown here is derived from an EMBL/GenBank/DDBJ whole genome shotgun (WGS) entry which is preliminary data.</text>
</comment>
<protein>
    <submittedName>
        <fullName evidence="1">PREDICTED: uncharacterized protein LOC107355467</fullName>
    </submittedName>
</protein>
<keyword evidence="2" id="KW-1185">Reference proteome</keyword>
<name>A0A7D9JGU2_PARCT</name>
<dbReference type="InterPro" id="IPR012337">
    <property type="entry name" value="RNaseH-like_sf"/>
</dbReference>
<evidence type="ECO:0000313" key="2">
    <source>
        <dbReference type="Proteomes" id="UP001152795"/>
    </source>
</evidence>
<reference evidence="1" key="1">
    <citation type="submission" date="2020-04" db="EMBL/GenBank/DDBJ databases">
        <authorList>
            <person name="Alioto T."/>
            <person name="Alioto T."/>
            <person name="Gomez Garrido J."/>
        </authorList>
    </citation>
    <scope>NUCLEOTIDE SEQUENCE</scope>
    <source>
        <strain evidence="1">A484AB</strain>
    </source>
</reference>
<feature type="non-terminal residue" evidence="1">
    <location>
        <position position="1"/>
    </location>
</feature>
<dbReference type="Pfam" id="PF17921">
    <property type="entry name" value="Integrase_H2C2"/>
    <property type="match status" value="1"/>
</dbReference>
<dbReference type="GO" id="GO:0003676">
    <property type="term" value="F:nucleic acid binding"/>
    <property type="evidence" value="ECO:0007669"/>
    <property type="project" value="InterPro"/>
</dbReference>
<dbReference type="InterPro" id="IPR001584">
    <property type="entry name" value="Integrase_cat-core"/>
</dbReference>
<dbReference type="InterPro" id="IPR036397">
    <property type="entry name" value="RNaseH_sf"/>
</dbReference>
<dbReference type="Gene3D" id="1.10.340.70">
    <property type="match status" value="1"/>
</dbReference>
<accession>A0A7D9JGU2</accession>
<proteinExistence type="predicted"/>
<organism evidence="1 2">
    <name type="scientific">Paramuricea clavata</name>
    <name type="common">Red gorgonian</name>
    <name type="synonym">Violescent sea-whip</name>
    <dbReference type="NCBI Taxonomy" id="317549"/>
    <lineage>
        <taxon>Eukaryota</taxon>
        <taxon>Metazoa</taxon>
        <taxon>Cnidaria</taxon>
        <taxon>Anthozoa</taxon>
        <taxon>Octocorallia</taxon>
        <taxon>Malacalcyonacea</taxon>
        <taxon>Plexauridae</taxon>
        <taxon>Paramuricea</taxon>
    </lineage>
</organism>
<dbReference type="SUPFAM" id="SSF53098">
    <property type="entry name" value="Ribonuclease H-like"/>
    <property type="match status" value="1"/>
</dbReference>
<evidence type="ECO:0000313" key="1">
    <source>
        <dbReference type="EMBL" id="CAB4029012.1"/>
    </source>
</evidence>
<dbReference type="OrthoDB" id="5982457at2759"/>
<sequence length="294" mass="33513">TQDKHPVNRNLEQLTASEVKLAELLWIKSIQSLSFDKEILFIISRNAKSTPPVYVNQFGLFLDDDHVLRCKGRLNNASLNLGSKNLILLPNKSKFVELLIRKVHDKIKHSRLRDTLTTIREHFWLLRGREAVKRVIKKCVICQKAEGLPYGATAPPALPASRVSDEPLFTNVGLDFAGPLFVRESRELEKSSDNSSKVYVLLFTCASTRAVHLELTPSLSVPAFLRAFRSYASRRGLPALLISDNAKTFRAASAEIRKLCRADEVLRYLTNNQITWQFIVEKDPWWGGFWERLI</sequence>